<dbReference type="InterPro" id="IPR000477">
    <property type="entry name" value="RT_dom"/>
</dbReference>
<name>A0ABR3ZAS4_9PEZI</name>
<gene>
    <name evidence="2" type="ORF">Cpir12675_002183</name>
</gene>
<accession>A0ABR3ZAS4</accession>
<dbReference type="PANTHER" id="PTHR33481">
    <property type="entry name" value="REVERSE TRANSCRIPTASE"/>
    <property type="match status" value="1"/>
</dbReference>
<dbReference type="PANTHER" id="PTHR33481:SF1">
    <property type="entry name" value="ENDONUCLEASE_EXONUCLEASE_PHOSPHATASE DOMAIN-CONTAINING PROTEIN-RELATED"/>
    <property type="match status" value="1"/>
</dbReference>
<feature type="domain" description="Reverse transcriptase" evidence="1">
    <location>
        <begin position="1"/>
        <end position="77"/>
    </location>
</feature>
<protein>
    <recommendedName>
        <fullName evidence="1">Reverse transcriptase domain-containing protein</fullName>
    </recommendedName>
</protein>
<feature type="non-terminal residue" evidence="2">
    <location>
        <position position="77"/>
    </location>
</feature>
<keyword evidence="3" id="KW-1185">Reference proteome</keyword>
<dbReference type="Proteomes" id="UP001583280">
    <property type="component" value="Unassembled WGS sequence"/>
</dbReference>
<proteinExistence type="predicted"/>
<dbReference type="EMBL" id="JAWDJO010000040">
    <property type="protein sequence ID" value="KAL1897760.1"/>
    <property type="molecule type" value="Genomic_DNA"/>
</dbReference>
<evidence type="ECO:0000313" key="2">
    <source>
        <dbReference type="EMBL" id="KAL1897760.1"/>
    </source>
</evidence>
<evidence type="ECO:0000313" key="3">
    <source>
        <dbReference type="Proteomes" id="UP001583280"/>
    </source>
</evidence>
<organism evidence="2 3">
    <name type="scientific">Ceratocystis pirilliformis</name>
    <dbReference type="NCBI Taxonomy" id="259994"/>
    <lineage>
        <taxon>Eukaryota</taxon>
        <taxon>Fungi</taxon>
        <taxon>Dikarya</taxon>
        <taxon>Ascomycota</taxon>
        <taxon>Pezizomycotina</taxon>
        <taxon>Sordariomycetes</taxon>
        <taxon>Hypocreomycetidae</taxon>
        <taxon>Microascales</taxon>
        <taxon>Ceratocystidaceae</taxon>
        <taxon>Ceratocystis</taxon>
    </lineage>
</organism>
<dbReference type="PROSITE" id="PS50878">
    <property type="entry name" value="RT_POL"/>
    <property type="match status" value="1"/>
</dbReference>
<reference evidence="2 3" key="1">
    <citation type="journal article" date="2024" name="IMA Fungus">
        <title>IMA Genome - F19 : A genome assembly and annotation guide to empower mycologists, including annotated draft genome sequences of Ceratocystis pirilliformis, Diaporthe australafricana, Fusarium ophioides, Paecilomyces lecythidis, and Sporothrix stenoceras.</title>
        <authorList>
            <person name="Aylward J."/>
            <person name="Wilson A.M."/>
            <person name="Visagie C.M."/>
            <person name="Spraker J."/>
            <person name="Barnes I."/>
            <person name="Buitendag C."/>
            <person name="Ceriani C."/>
            <person name="Del Mar Angel L."/>
            <person name="du Plessis D."/>
            <person name="Fuchs T."/>
            <person name="Gasser K."/>
            <person name="Kramer D."/>
            <person name="Li W."/>
            <person name="Munsamy K."/>
            <person name="Piso A."/>
            <person name="Price J.L."/>
            <person name="Sonnekus B."/>
            <person name="Thomas C."/>
            <person name="van der Nest A."/>
            <person name="van Dijk A."/>
            <person name="van Heerden A."/>
            <person name="van Vuuren N."/>
            <person name="Yilmaz N."/>
            <person name="Duong T.A."/>
            <person name="van der Merwe N.A."/>
            <person name="Wingfield M.J."/>
            <person name="Wingfield B.D."/>
        </authorList>
    </citation>
    <scope>NUCLEOTIDE SEQUENCE [LARGE SCALE GENOMIC DNA]</scope>
    <source>
        <strain evidence="2 3">CMW 12675</strain>
    </source>
</reference>
<sequence>MAPLYRKLPNLLGYADDGAMIIDGPTFEDNCLNIETFMKIVIDWTTQNGLELDQEKTGLLHIKGRKRTKGNPPVTIE</sequence>
<evidence type="ECO:0000259" key="1">
    <source>
        <dbReference type="PROSITE" id="PS50878"/>
    </source>
</evidence>
<comment type="caution">
    <text evidence="2">The sequence shown here is derived from an EMBL/GenBank/DDBJ whole genome shotgun (WGS) entry which is preliminary data.</text>
</comment>